<dbReference type="Pfam" id="PF04542">
    <property type="entry name" value="Sigma70_r2"/>
    <property type="match status" value="1"/>
</dbReference>
<evidence type="ECO:0000256" key="3">
    <source>
        <dbReference type="ARBA" id="ARBA00023015"/>
    </source>
</evidence>
<comment type="similarity">
    <text evidence="1 7">Belongs to the sigma-70 factor family.</text>
</comment>
<dbReference type="InterPro" id="IPR013324">
    <property type="entry name" value="RNA_pol_sigma_r3/r4-like"/>
</dbReference>
<dbReference type="CDD" id="cd06171">
    <property type="entry name" value="Sigma70_r4"/>
    <property type="match status" value="1"/>
</dbReference>
<dbReference type="InterPro" id="IPR014284">
    <property type="entry name" value="RNA_pol_sigma-70_dom"/>
</dbReference>
<dbReference type="GO" id="GO:0003677">
    <property type="term" value="F:DNA binding"/>
    <property type="evidence" value="ECO:0007669"/>
    <property type="project" value="UniProtKB-KW"/>
</dbReference>
<evidence type="ECO:0000256" key="6">
    <source>
        <dbReference type="ARBA" id="ARBA00023163"/>
    </source>
</evidence>
<proteinExistence type="inferred from homology"/>
<dbReference type="PROSITE" id="PS50943">
    <property type="entry name" value="HTH_CROC1"/>
    <property type="match status" value="1"/>
</dbReference>
<dbReference type="InterPro" id="IPR050239">
    <property type="entry name" value="Sigma-70_RNA_pol_init_factors"/>
</dbReference>
<protein>
    <recommendedName>
        <fullName evidence="7">RNA polymerase sigma factor</fullName>
    </recommendedName>
</protein>
<evidence type="ECO:0000256" key="1">
    <source>
        <dbReference type="ARBA" id="ARBA00007788"/>
    </source>
</evidence>
<dbReference type="SUPFAM" id="SSF88659">
    <property type="entry name" value="Sigma3 and sigma4 domains of RNA polymerase sigma factors"/>
    <property type="match status" value="2"/>
</dbReference>
<keyword evidence="10" id="KW-1185">Reference proteome</keyword>
<dbReference type="InterPro" id="IPR000943">
    <property type="entry name" value="RNA_pol_sigma70"/>
</dbReference>
<sequence>MVRTKVDICGLDTATLPIFTNEQMRSTFREFQSGSEEAKEALIMGNLRLVLSLVQRFAFRGEQVDDLFQVGCIGLIKSIDNFDLSHNVRFSTYAVPMIIGEIKRHLRDHHPVRVSRSLRDIAYKAMKAKEQFVLENLREPTISDIAKMIELEEEDILLALDAIQDPISLEEPIFHENGDPVYMLDQLKDSEVSEESWSNYVLMKEMMGRLGAREQKILAKRYYYGETQTEIAKELGLSQAQISRLEKNALGIMQEEFSSYN</sequence>
<dbReference type="PANTHER" id="PTHR30603">
    <property type="entry name" value="RNA POLYMERASE SIGMA FACTOR RPO"/>
    <property type="match status" value="1"/>
</dbReference>
<dbReference type="InterPro" id="IPR007627">
    <property type="entry name" value="RNA_pol_sigma70_r2"/>
</dbReference>
<dbReference type="PROSITE" id="PS00715">
    <property type="entry name" value="SIGMA70_1"/>
    <property type="match status" value="1"/>
</dbReference>
<dbReference type="Proteomes" id="UP000265725">
    <property type="component" value="Chromosome"/>
</dbReference>
<gene>
    <name evidence="9" type="primary">sigG</name>
    <name evidence="9" type="ORF">D3873_04475</name>
</gene>
<dbReference type="Pfam" id="PF04539">
    <property type="entry name" value="Sigma70_r3"/>
    <property type="match status" value="1"/>
</dbReference>
<name>A0A385YS12_9BACL</name>
<dbReference type="InterPro" id="IPR001387">
    <property type="entry name" value="Cro/C1-type_HTH"/>
</dbReference>
<dbReference type="AlphaFoldDB" id="A0A385YS12"/>
<dbReference type="KEGG" id="paek:D3873_04475"/>
<dbReference type="InterPro" id="IPR013325">
    <property type="entry name" value="RNA_pol_sigma_r2"/>
</dbReference>
<evidence type="ECO:0000256" key="5">
    <source>
        <dbReference type="ARBA" id="ARBA00023125"/>
    </source>
</evidence>
<dbReference type="GO" id="GO:0016987">
    <property type="term" value="F:sigma factor activity"/>
    <property type="evidence" value="ECO:0007669"/>
    <property type="project" value="UniProtKB-KW"/>
</dbReference>
<dbReference type="PANTHER" id="PTHR30603:SF17">
    <property type="entry name" value="RNA POLYMERASE SIGMA-G FACTOR"/>
    <property type="match status" value="1"/>
</dbReference>
<dbReference type="GO" id="GO:0030435">
    <property type="term" value="P:sporulation resulting in formation of a cellular spore"/>
    <property type="evidence" value="ECO:0007669"/>
    <property type="project" value="UniProtKB-KW"/>
</dbReference>
<dbReference type="Gene3D" id="1.10.10.10">
    <property type="entry name" value="Winged helix-like DNA-binding domain superfamily/Winged helix DNA-binding domain"/>
    <property type="match status" value="1"/>
</dbReference>
<keyword evidence="2" id="KW-0749">Sporulation</keyword>
<keyword evidence="5 7" id="KW-0238">DNA-binding</keyword>
<dbReference type="PRINTS" id="PR00046">
    <property type="entry name" value="SIGMA70FCT"/>
</dbReference>
<evidence type="ECO:0000256" key="7">
    <source>
        <dbReference type="RuleBase" id="RU362124"/>
    </source>
</evidence>
<dbReference type="NCBIfam" id="TIGR02937">
    <property type="entry name" value="sigma70-ECF"/>
    <property type="match status" value="1"/>
</dbReference>
<dbReference type="InterPro" id="IPR007624">
    <property type="entry name" value="RNA_pol_sigma70_r3"/>
</dbReference>
<evidence type="ECO:0000259" key="8">
    <source>
        <dbReference type="PROSITE" id="PS50943"/>
    </source>
</evidence>
<dbReference type="PROSITE" id="PS00716">
    <property type="entry name" value="SIGMA70_2"/>
    <property type="match status" value="1"/>
</dbReference>
<evidence type="ECO:0000313" key="9">
    <source>
        <dbReference type="EMBL" id="AYC29170.1"/>
    </source>
</evidence>
<dbReference type="OrthoDB" id="9809557at2"/>
<dbReference type="InterPro" id="IPR036388">
    <property type="entry name" value="WH-like_DNA-bd_sf"/>
</dbReference>
<dbReference type="Pfam" id="PF04545">
    <property type="entry name" value="Sigma70_r4"/>
    <property type="match status" value="1"/>
</dbReference>
<feature type="domain" description="HTH cro/C1-type" evidence="8">
    <location>
        <begin position="227"/>
        <end position="248"/>
    </location>
</feature>
<dbReference type="SUPFAM" id="SSF88946">
    <property type="entry name" value="Sigma2 domain of RNA polymerase sigma factors"/>
    <property type="match status" value="1"/>
</dbReference>
<dbReference type="NCBIfam" id="NF006071">
    <property type="entry name" value="PRK08215.1"/>
    <property type="match status" value="1"/>
</dbReference>
<dbReference type="InterPro" id="IPR014322">
    <property type="entry name" value="RNA_pol_sigma-B/F/G"/>
</dbReference>
<dbReference type="InterPro" id="IPR007630">
    <property type="entry name" value="RNA_pol_sigma70_r4"/>
</dbReference>
<dbReference type="RefSeq" id="WP_119882910.1">
    <property type="nucleotide sequence ID" value="NZ_CP032418.1"/>
</dbReference>
<dbReference type="GO" id="GO:0006352">
    <property type="term" value="P:DNA-templated transcription initiation"/>
    <property type="evidence" value="ECO:0007669"/>
    <property type="project" value="InterPro"/>
</dbReference>
<dbReference type="Gene3D" id="1.10.10.60">
    <property type="entry name" value="Homeodomain-like"/>
    <property type="match status" value="1"/>
</dbReference>
<dbReference type="NCBIfam" id="TIGR02980">
    <property type="entry name" value="SigBFG"/>
    <property type="match status" value="1"/>
</dbReference>
<dbReference type="Gene3D" id="1.20.120.1810">
    <property type="match status" value="1"/>
</dbReference>
<keyword evidence="3 7" id="KW-0805">Transcription regulation</keyword>
<evidence type="ECO:0000256" key="4">
    <source>
        <dbReference type="ARBA" id="ARBA00023082"/>
    </source>
</evidence>
<accession>A0A385YS12</accession>
<keyword evidence="6 7" id="KW-0804">Transcription</keyword>
<reference evidence="10" key="1">
    <citation type="submission" date="2018-09" db="EMBL/GenBank/DDBJ databases">
        <authorList>
            <person name="Zhu H."/>
        </authorList>
    </citation>
    <scope>NUCLEOTIDE SEQUENCE [LARGE SCALE GENOMIC DNA]</scope>
    <source>
        <strain evidence="10">K2R23-3</strain>
    </source>
</reference>
<evidence type="ECO:0000313" key="10">
    <source>
        <dbReference type="Proteomes" id="UP000265725"/>
    </source>
</evidence>
<keyword evidence="4 7" id="KW-0731">Sigma factor</keyword>
<dbReference type="EMBL" id="CP032418">
    <property type="protein sequence ID" value="AYC29170.1"/>
    <property type="molecule type" value="Genomic_DNA"/>
</dbReference>
<organism evidence="9 10">
    <name type="scientific">Paenisporosarcina cavernae</name>
    <dbReference type="NCBI Taxonomy" id="2320858"/>
    <lineage>
        <taxon>Bacteria</taxon>
        <taxon>Bacillati</taxon>
        <taxon>Bacillota</taxon>
        <taxon>Bacilli</taxon>
        <taxon>Bacillales</taxon>
        <taxon>Caryophanaceae</taxon>
        <taxon>Paenisporosarcina</taxon>
    </lineage>
</organism>
<evidence type="ECO:0000256" key="2">
    <source>
        <dbReference type="ARBA" id="ARBA00022969"/>
    </source>
</evidence>
<comment type="function">
    <text evidence="7">Sigma factors are initiation factors that promote the attachment of RNA polymerase to specific initiation sites and are then released.</text>
</comment>